<dbReference type="SUPFAM" id="SSF56209">
    <property type="entry name" value="Nitrile hydratase alpha chain"/>
    <property type="match status" value="1"/>
</dbReference>
<evidence type="ECO:0000313" key="2">
    <source>
        <dbReference type="Proteomes" id="UP000594464"/>
    </source>
</evidence>
<reference evidence="2" key="1">
    <citation type="submission" date="2020-02" db="EMBL/GenBank/DDBJ databases">
        <title>Genomic and physiological characterization of two novel Nitrospinaceae genera.</title>
        <authorList>
            <person name="Mueller A.J."/>
            <person name="Jung M.-Y."/>
            <person name="Strachan C.R."/>
            <person name="Herbold C.W."/>
            <person name="Kirkegaard R.H."/>
            <person name="Daims H."/>
        </authorList>
    </citation>
    <scope>NUCLEOTIDE SEQUENCE [LARGE SCALE GENOMIC DNA]</scope>
</reference>
<dbReference type="InterPro" id="IPR036648">
    <property type="entry name" value="CN_Hdrase_a/SCN_Hdrase_g_sf"/>
</dbReference>
<protein>
    <submittedName>
        <fullName evidence="1">Uncharacterized protein</fullName>
    </submittedName>
</protein>
<dbReference type="AlphaFoldDB" id="A0A7T0C3D5"/>
<proteinExistence type="predicted"/>
<dbReference type="GO" id="GO:0046914">
    <property type="term" value="F:transition metal ion binding"/>
    <property type="evidence" value="ECO:0007669"/>
    <property type="project" value="InterPro"/>
</dbReference>
<sequence length="111" mass="12580">MNSKKKKELEDKWKALVVKAVTDEDYKRELVDQPVEKMNAEGIPLPEGVDVKVTGKGPDKRFSLVAQTKASDEVKEEIKWWTLRLEMTREFGQEHRKVGIDAAAPGEGEDV</sequence>
<dbReference type="EMBL" id="CP048620">
    <property type="protein sequence ID" value="QPJ65802.1"/>
    <property type="molecule type" value="Genomic_DNA"/>
</dbReference>
<dbReference type="Gene3D" id="3.90.330.10">
    <property type="entry name" value="Nitrile hydratase alpha /Thiocyanate hydrolase gamma"/>
    <property type="match status" value="1"/>
</dbReference>
<gene>
    <name evidence="1" type="ORF">G3M78_10530</name>
</gene>
<evidence type="ECO:0000313" key="1">
    <source>
        <dbReference type="EMBL" id="QPJ65802.1"/>
    </source>
</evidence>
<organism evidence="1 2">
    <name type="scientific">Candidatus Nitrohelix vancouverensis</name>
    <dbReference type="NCBI Taxonomy" id="2705534"/>
    <lineage>
        <taxon>Bacteria</taxon>
        <taxon>Pseudomonadati</taxon>
        <taxon>Nitrospinota/Tectimicrobiota group</taxon>
        <taxon>Nitrospinota</taxon>
        <taxon>Nitrospinia</taxon>
        <taxon>Nitrospinales</taxon>
        <taxon>Nitrospinaceae</taxon>
        <taxon>Candidatus Nitrohelix</taxon>
    </lineage>
</organism>
<dbReference type="KEGG" id="nva:G3M78_10530"/>
<accession>A0A7T0C3D5</accession>
<dbReference type="GO" id="GO:0003824">
    <property type="term" value="F:catalytic activity"/>
    <property type="evidence" value="ECO:0007669"/>
    <property type="project" value="InterPro"/>
</dbReference>
<dbReference type="Proteomes" id="UP000594464">
    <property type="component" value="Chromosome"/>
</dbReference>
<name>A0A7T0C3D5_9BACT</name>